<evidence type="ECO:0000256" key="1">
    <source>
        <dbReference type="SAM" id="SignalP"/>
    </source>
</evidence>
<name>L7MBZ1_RHIPC</name>
<sequence>MRLVSQSCLVLLQGVLLLQIIAHHNGNANPALNIQQREEQQQLQAHVPEEHTQAPGDVGHPCLFSEDCGTHLCCVLMNGSGSCQRRPNETGQNCYPRKVYLSSDGDEGPYEKACPCVTDYVCVVQENTDTGKSDNTTTEEGVFKLPLGKCKYNGTTSSATHINHTNI</sequence>
<dbReference type="AlphaFoldDB" id="L7MBZ1"/>
<organism evidence="2">
    <name type="scientific">Rhipicephalus pulchellus</name>
    <name type="common">Yellow backed tick</name>
    <name type="synonym">Dermacentor pulchellus</name>
    <dbReference type="NCBI Taxonomy" id="72859"/>
    <lineage>
        <taxon>Eukaryota</taxon>
        <taxon>Metazoa</taxon>
        <taxon>Ecdysozoa</taxon>
        <taxon>Arthropoda</taxon>
        <taxon>Chelicerata</taxon>
        <taxon>Arachnida</taxon>
        <taxon>Acari</taxon>
        <taxon>Parasitiformes</taxon>
        <taxon>Ixodida</taxon>
        <taxon>Ixodoidea</taxon>
        <taxon>Ixodidae</taxon>
        <taxon>Rhipicephalinae</taxon>
        <taxon>Rhipicephalus</taxon>
        <taxon>Rhipicephalus</taxon>
    </lineage>
</organism>
<protein>
    <submittedName>
        <fullName evidence="2">Putative secreted peptide</fullName>
    </submittedName>
</protein>
<reference evidence="2" key="1">
    <citation type="submission" date="2012-11" db="EMBL/GenBank/DDBJ databases">
        <authorList>
            <person name="Lucero-Rivera Y.E."/>
            <person name="Tovar-Ramirez D."/>
        </authorList>
    </citation>
    <scope>NUCLEOTIDE SEQUENCE</scope>
    <source>
        <tissue evidence="2">Salivary gland</tissue>
    </source>
</reference>
<evidence type="ECO:0000313" key="2">
    <source>
        <dbReference type="EMBL" id="JAA60718.1"/>
    </source>
</evidence>
<feature type="chain" id="PRO_5003982022" evidence="1">
    <location>
        <begin position="23"/>
        <end position="167"/>
    </location>
</feature>
<keyword evidence="1" id="KW-0732">Signal</keyword>
<dbReference type="EMBL" id="GACK01004316">
    <property type="protein sequence ID" value="JAA60718.1"/>
    <property type="molecule type" value="mRNA"/>
</dbReference>
<proteinExistence type="evidence at transcript level"/>
<reference evidence="2" key="2">
    <citation type="journal article" date="2015" name="J. Proteomics">
        <title>Sexual differences in the sialomes of the zebra tick, Rhipicephalus pulchellus.</title>
        <authorList>
            <person name="Tan A.W."/>
            <person name="Francischetti I.M."/>
            <person name="Slovak M."/>
            <person name="Kini R.M."/>
            <person name="Ribeiro J.M."/>
        </authorList>
    </citation>
    <scope>NUCLEOTIDE SEQUENCE</scope>
    <source>
        <tissue evidence="2">Salivary gland</tissue>
    </source>
</reference>
<dbReference type="Gene3D" id="2.10.80.10">
    <property type="entry name" value="Lipase, subunit A"/>
    <property type="match status" value="1"/>
</dbReference>
<feature type="signal peptide" evidence="1">
    <location>
        <begin position="1"/>
        <end position="22"/>
    </location>
</feature>
<accession>L7MBZ1</accession>